<evidence type="ECO:0000313" key="4">
    <source>
        <dbReference type="EMBL" id="KUH59410.1"/>
    </source>
</evidence>
<reference evidence="4 5" key="1">
    <citation type="submission" date="2015-12" db="EMBL/GenBank/DDBJ databases">
        <title>Draft Genome Sequence of Olsenella scatoligenes SK9K4T; a Producer of 3-Methylindole- (skatole) and 4-Methylphenol- (p-cresol) Isolated from Pig Feces.</title>
        <authorList>
            <person name="Li X."/>
            <person name="Borg B."/>
            <person name="Canibe N."/>
        </authorList>
    </citation>
    <scope>NUCLEOTIDE SEQUENCE [LARGE SCALE GENOMIC DNA]</scope>
    <source>
        <strain evidence="4 5">SK9K4</strain>
    </source>
</reference>
<dbReference type="GO" id="GO:0008106">
    <property type="term" value="F:alcohol dehydrogenase (NADP+) activity"/>
    <property type="evidence" value="ECO:0007669"/>
    <property type="project" value="TreeGrafter"/>
</dbReference>
<dbReference type="Gene3D" id="3.40.50.1970">
    <property type="match status" value="1"/>
</dbReference>
<dbReference type="GO" id="GO:1990362">
    <property type="term" value="F:butanol dehydrogenase (NAD+) activity"/>
    <property type="evidence" value="ECO:0007669"/>
    <property type="project" value="InterPro"/>
</dbReference>
<evidence type="ECO:0000313" key="5">
    <source>
        <dbReference type="Proteomes" id="UP000054078"/>
    </source>
</evidence>
<dbReference type="FunFam" id="3.40.50.1970:FF:000003">
    <property type="entry name" value="Alcohol dehydrogenase, iron-containing"/>
    <property type="match status" value="1"/>
</dbReference>
<dbReference type="Proteomes" id="UP000054078">
    <property type="component" value="Unassembled WGS sequence"/>
</dbReference>
<dbReference type="Gene3D" id="1.20.1090.10">
    <property type="entry name" value="Dehydroquinate synthase-like - alpha domain"/>
    <property type="match status" value="1"/>
</dbReference>
<dbReference type="Pfam" id="PF25137">
    <property type="entry name" value="ADH_Fe_C"/>
    <property type="match status" value="1"/>
</dbReference>
<dbReference type="EMBL" id="LOJF01000001">
    <property type="protein sequence ID" value="KUH59410.1"/>
    <property type="molecule type" value="Genomic_DNA"/>
</dbReference>
<evidence type="ECO:0000256" key="1">
    <source>
        <dbReference type="ARBA" id="ARBA00023002"/>
    </source>
</evidence>
<evidence type="ECO:0000259" key="2">
    <source>
        <dbReference type="Pfam" id="PF00465"/>
    </source>
</evidence>
<dbReference type="GO" id="GO:1990002">
    <property type="term" value="F:methylglyoxal reductase (NADPH) (acetol producing) activity"/>
    <property type="evidence" value="ECO:0007669"/>
    <property type="project" value="TreeGrafter"/>
</dbReference>
<sequence>MNDFIFQSPTRFVFGRGYADKIGEEVAALGAKRVLLVYGGGSVVRTGLLARVTSSLEAAGVAHVELLGVRPNPEVGLVRRGIELARAEKVDLVLAVGGGSVIDCSKAIAFGTPYQGDVWDFFSKKASIGACLPVACVLTIPAAGSEASASCVISNDELNLKRGVNGDVFRPRVAILDPEVTFTLPQYQTAAGAVDIICHICERFFSAAGPVPVTDNIACGIIRAVIDAANTVAEKPDDYDARATIMWSGTLAHNDLCGCGRASAPEKRAGGWESHGLEHEISAHRPEVTHGAGLAVILPAWMRYVWRADRERFLAFAQGVFDVEPVDETDEATEDAITYAIDELQRFFVGLGMPRTLADLGLAPEEVDGWLETLRQNKGDRFGELRPLTMDDARAIYLSAF</sequence>
<feature type="domain" description="Alcohol dehydrogenase iron-type/glycerol dehydrogenase GldA" evidence="2">
    <location>
        <begin position="9"/>
        <end position="178"/>
    </location>
</feature>
<dbReference type="PANTHER" id="PTHR43633:SF1">
    <property type="entry name" value="ALCOHOL DEHYDROGENASE YQHD"/>
    <property type="match status" value="1"/>
</dbReference>
<gene>
    <name evidence="4" type="ORF">AUL39_03585</name>
</gene>
<organism evidence="4 5">
    <name type="scientific">Tractidigestivibacter scatoligenes</name>
    <name type="common">Olsenella scatoligenes</name>
    <dbReference type="NCBI Taxonomy" id="1299998"/>
    <lineage>
        <taxon>Bacteria</taxon>
        <taxon>Bacillati</taxon>
        <taxon>Actinomycetota</taxon>
        <taxon>Coriobacteriia</taxon>
        <taxon>Coriobacteriales</taxon>
        <taxon>Atopobiaceae</taxon>
        <taxon>Tractidigestivibacter</taxon>
    </lineage>
</organism>
<dbReference type="InterPro" id="IPR056798">
    <property type="entry name" value="ADH_Fe_C"/>
</dbReference>
<keyword evidence="5" id="KW-1185">Reference proteome</keyword>
<dbReference type="CDD" id="cd08187">
    <property type="entry name" value="BDH"/>
    <property type="match status" value="1"/>
</dbReference>
<accession>A0A100YXC3</accession>
<dbReference type="GO" id="GO:0005829">
    <property type="term" value="C:cytosol"/>
    <property type="evidence" value="ECO:0007669"/>
    <property type="project" value="TreeGrafter"/>
</dbReference>
<dbReference type="InterPro" id="IPR044731">
    <property type="entry name" value="BDH-like"/>
</dbReference>
<dbReference type="GO" id="GO:0046872">
    <property type="term" value="F:metal ion binding"/>
    <property type="evidence" value="ECO:0007669"/>
    <property type="project" value="InterPro"/>
</dbReference>
<dbReference type="PROSITE" id="PS00913">
    <property type="entry name" value="ADH_IRON_1"/>
    <property type="match status" value="1"/>
</dbReference>
<comment type="caution">
    <text evidence="4">The sequence shown here is derived from an EMBL/GenBank/DDBJ whole genome shotgun (WGS) entry which is preliminary data.</text>
</comment>
<dbReference type="STRING" id="1299998.AUL39_03585"/>
<dbReference type="InterPro" id="IPR001670">
    <property type="entry name" value="ADH_Fe/GldA"/>
</dbReference>
<feature type="domain" description="Fe-containing alcohol dehydrogenase-like C-terminal" evidence="3">
    <location>
        <begin position="189"/>
        <end position="400"/>
    </location>
</feature>
<dbReference type="InterPro" id="IPR018211">
    <property type="entry name" value="ADH_Fe_CS"/>
</dbReference>
<keyword evidence="1" id="KW-0560">Oxidoreductase</keyword>
<dbReference type="SUPFAM" id="SSF56796">
    <property type="entry name" value="Dehydroquinate synthase-like"/>
    <property type="match status" value="1"/>
</dbReference>
<dbReference type="AlphaFoldDB" id="A0A100YXC3"/>
<proteinExistence type="predicted"/>
<evidence type="ECO:0000259" key="3">
    <source>
        <dbReference type="Pfam" id="PF25137"/>
    </source>
</evidence>
<protein>
    <submittedName>
        <fullName evidence="4">Butanol dehydrogenase</fullName>
    </submittedName>
</protein>
<dbReference type="Pfam" id="PF00465">
    <property type="entry name" value="Fe-ADH"/>
    <property type="match status" value="1"/>
</dbReference>
<dbReference type="PANTHER" id="PTHR43633">
    <property type="entry name" value="ALCOHOL DEHYDROGENASE YQHD"/>
    <property type="match status" value="1"/>
</dbReference>
<dbReference type="RefSeq" id="WP_059053683.1">
    <property type="nucleotide sequence ID" value="NZ_LOJF01000001.1"/>
</dbReference>
<name>A0A100YXC3_TRASO</name>
<dbReference type="OrthoDB" id="323926at2"/>